<gene>
    <name evidence="3" type="ORF">JI748_01410</name>
</gene>
<dbReference type="RefSeq" id="WP_201634244.1">
    <property type="nucleotide sequence ID" value="NZ_CP068046.1"/>
</dbReference>
<dbReference type="CDD" id="cd22231">
    <property type="entry name" value="RHH_NikR_HicB-like"/>
    <property type="match status" value="1"/>
</dbReference>
<reference evidence="3 4" key="1">
    <citation type="submission" date="2021-01" db="EMBL/GenBank/DDBJ databases">
        <title>Genome seq and assembly of Devosia sp. LEGU1.</title>
        <authorList>
            <person name="Chhetri G."/>
        </authorList>
    </citation>
    <scope>NUCLEOTIDE SEQUENCE [LARGE SCALE GENOMIC DNA]</scope>
    <source>
        <strain evidence="3 4">LEGU1</strain>
    </source>
</reference>
<accession>A0ABX7C667</accession>
<dbReference type="InterPro" id="IPR038296">
    <property type="entry name" value="ParD_sf"/>
</dbReference>
<proteinExistence type="inferred from homology"/>
<dbReference type="Proteomes" id="UP000595857">
    <property type="component" value="Chromosome"/>
</dbReference>
<dbReference type="InterPro" id="IPR022789">
    <property type="entry name" value="ParD"/>
</dbReference>
<evidence type="ECO:0000313" key="3">
    <source>
        <dbReference type="EMBL" id="QQR39706.1"/>
    </source>
</evidence>
<dbReference type="PANTHER" id="PTHR36582:SF2">
    <property type="entry name" value="ANTITOXIN PARD"/>
    <property type="match status" value="1"/>
</dbReference>
<evidence type="ECO:0000313" key="4">
    <source>
        <dbReference type="Proteomes" id="UP000595857"/>
    </source>
</evidence>
<dbReference type="Gene3D" id="6.10.10.120">
    <property type="entry name" value="Antitoxin ParD1-like"/>
    <property type="match status" value="1"/>
</dbReference>
<evidence type="ECO:0000256" key="2">
    <source>
        <dbReference type="ARBA" id="ARBA00022649"/>
    </source>
</evidence>
<dbReference type="PANTHER" id="PTHR36582">
    <property type="entry name" value="ANTITOXIN PARD"/>
    <property type="match status" value="1"/>
</dbReference>
<sequence>MATMNISLPDAMKTWVEEQVATGRYANASDYVRDMLRRDQELASRRARFDQLVQEGLDSGVVETTREELLERMRRIAAEAAGLKHSA</sequence>
<keyword evidence="4" id="KW-1185">Reference proteome</keyword>
<dbReference type="NCBIfam" id="TIGR02606">
    <property type="entry name" value="antidote_CC2985"/>
    <property type="match status" value="1"/>
</dbReference>
<name>A0ABX7C667_9HYPH</name>
<keyword evidence="2" id="KW-1277">Toxin-antitoxin system</keyword>
<protein>
    <submittedName>
        <fullName evidence="3">Type II toxin-antitoxin system ParD family antitoxin</fullName>
    </submittedName>
</protein>
<dbReference type="EMBL" id="CP068046">
    <property type="protein sequence ID" value="QQR39706.1"/>
    <property type="molecule type" value="Genomic_DNA"/>
</dbReference>
<dbReference type="Pfam" id="PF03693">
    <property type="entry name" value="ParD_antitoxin"/>
    <property type="match status" value="1"/>
</dbReference>
<organism evidence="3 4">
    <name type="scientific">Devosia rhizoryzae</name>
    <dbReference type="NCBI Taxonomy" id="2774137"/>
    <lineage>
        <taxon>Bacteria</taxon>
        <taxon>Pseudomonadati</taxon>
        <taxon>Pseudomonadota</taxon>
        <taxon>Alphaproteobacteria</taxon>
        <taxon>Hyphomicrobiales</taxon>
        <taxon>Devosiaceae</taxon>
        <taxon>Devosia</taxon>
    </lineage>
</organism>
<evidence type="ECO:0000256" key="1">
    <source>
        <dbReference type="ARBA" id="ARBA00008580"/>
    </source>
</evidence>
<comment type="similarity">
    <text evidence="1">Belongs to the ParD antitoxin family.</text>
</comment>
<dbReference type="InterPro" id="IPR010985">
    <property type="entry name" value="Ribbon_hlx_hlx"/>
</dbReference>
<dbReference type="SUPFAM" id="SSF47598">
    <property type="entry name" value="Ribbon-helix-helix"/>
    <property type="match status" value="1"/>
</dbReference>